<comment type="caution">
    <text evidence="1">The sequence shown here is derived from an EMBL/GenBank/DDBJ whole genome shotgun (WGS) entry which is preliminary data.</text>
</comment>
<dbReference type="RefSeq" id="WP_168875793.1">
    <property type="nucleotide sequence ID" value="NZ_JABAIM010000001.1"/>
</dbReference>
<accession>A0A847SDY6</accession>
<dbReference type="Proteomes" id="UP000587991">
    <property type="component" value="Unassembled WGS sequence"/>
</dbReference>
<dbReference type="AlphaFoldDB" id="A0A847SDY6"/>
<dbReference type="EMBL" id="JABAIM010000001">
    <property type="protein sequence ID" value="NLR74162.1"/>
    <property type="molecule type" value="Genomic_DNA"/>
</dbReference>
<dbReference type="InterPro" id="IPR016024">
    <property type="entry name" value="ARM-type_fold"/>
</dbReference>
<keyword evidence="2" id="KW-1185">Reference proteome</keyword>
<name>A0A847SDY6_9NEIS</name>
<evidence type="ECO:0000313" key="2">
    <source>
        <dbReference type="Proteomes" id="UP000587991"/>
    </source>
</evidence>
<evidence type="ECO:0008006" key="3">
    <source>
        <dbReference type="Google" id="ProtNLM"/>
    </source>
</evidence>
<dbReference type="SUPFAM" id="SSF48371">
    <property type="entry name" value="ARM repeat"/>
    <property type="match status" value="1"/>
</dbReference>
<protein>
    <recommendedName>
        <fullName evidence="3">HEAT repeat domain-containing protein</fullName>
    </recommendedName>
</protein>
<evidence type="ECO:0000313" key="1">
    <source>
        <dbReference type="EMBL" id="NLR74162.1"/>
    </source>
</evidence>
<reference evidence="1 2" key="1">
    <citation type="submission" date="2020-04" db="EMBL/GenBank/DDBJ databases">
        <title>Draft genome of Leeia sp. IMCC25680.</title>
        <authorList>
            <person name="Song J."/>
            <person name="Cho J.-C."/>
        </authorList>
    </citation>
    <scope>NUCLEOTIDE SEQUENCE [LARGE SCALE GENOMIC DNA]</scope>
    <source>
        <strain evidence="1 2">IMCC25680</strain>
    </source>
</reference>
<sequence length="140" mass="15913">MQDRFEQYDNSIDPAGADYWYDHALPLAIELLWQFKHSDWTRLRQALSFRSVSWLCRCAETLEEVYAASSLDILKELLCHPEDRVAVAAVDALKGWALAGQIISSDAVMLQRLSKLHAKPELECRYAVELLQAKLCASSD</sequence>
<gene>
    <name evidence="1" type="ORF">HF682_03215</name>
</gene>
<proteinExistence type="predicted"/>
<organism evidence="1 2">
    <name type="scientific">Leeia aquatica</name>
    <dbReference type="NCBI Taxonomy" id="2725557"/>
    <lineage>
        <taxon>Bacteria</taxon>
        <taxon>Pseudomonadati</taxon>
        <taxon>Pseudomonadota</taxon>
        <taxon>Betaproteobacteria</taxon>
        <taxon>Neisseriales</taxon>
        <taxon>Leeiaceae</taxon>
        <taxon>Leeia</taxon>
    </lineage>
</organism>